<gene>
    <name evidence="6" type="ORF">PHPALM_21214</name>
</gene>
<evidence type="ECO:0000259" key="5">
    <source>
        <dbReference type="PROSITE" id="PS50222"/>
    </source>
</evidence>
<comment type="caution">
    <text evidence="6">The sequence shown here is derived from an EMBL/GenBank/DDBJ whole genome shotgun (WGS) entry which is preliminary data.</text>
</comment>
<dbReference type="PROSITE" id="PS50222">
    <property type="entry name" value="EF_HAND_2"/>
    <property type="match status" value="3"/>
</dbReference>
<evidence type="ECO:0000313" key="6">
    <source>
        <dbReference type="EMBL" id="POM63396.1"/>
    </source>
</evidence>
<dbReference type="PANTHER" id="PTHR34524:SF6">
    <property type="entry name" value="CALCYPHOSINE LIKE"/>
    <property type="match status" value="1"/>
</dbReference>
<evidence type="ECO:0000313" key="7">
    <source>
        <dbReference type="Proteomes" id="UP000237271"/>
    </source>
</evidence>
<feature type="domain" description="EF-hand" evidence="5">
    <location>
        <begin position="412"/>
        <end position="447"/>
    </location>
</feature>
<keyword evidence="2" id="KW-0677">Repeat</keyword>
<feature type="domain" description="EF-hand" evidence="5">
    <location>
        <begin position="372"/>
        <end position="407"/>
    </location>
</feature>
<evidence type="ECO:0000256" key="3">
    <source>
        <dbReference type="ARBA" id="ARBA00022837"/>
    </source>
</evidence>
<keyword evidence="1" id="KW-0479">Metal-binding</keyword>
<evidence type="ECO:0000256" key="4">
    <source>
        <dbReference type="SAM" id="MobiDB-lite"/>
    </source>
</evidence>
<sequence>MTSAFYWECDVFRLAVAPWCSDPKQQRLVSARVAVAEQRTPGFALRFDLELLEKKAEMQDVTPSGHLMRFVNQQQMLHAFEFAFVGAETKDRQAPGGEGRDELLDMRLKKWLAGGGQVPPPRKEELVRWLLARMLVTPKTNLLKRGSSIRTSSSRSVAKAFESSAFVEQKKTEVKATIVQLNPRLDSLEMAKFEESSNEWSESRRHFHKRLHESRRDIQIAKQQRDKAEKLAQLRHTQLLQESARILQENEKKRRDAQAVRQLVADTLEYRDELYTMESRMKQECIAAHRDQERVKRQTRAVLGHTEKTSRRFGPPSRKERDLLFGDNYSSTRDKSAVFDLHGRRHNLEEADQIAKDTSLESALRKIRRLLLSSAESVDIFRQYDLDRNGTLSYIEFQRMLRENGAGDSAELTRDQSIAFFKHFDADGSGEIEYAELLWRFFNWEAFLKRWYEQKSVTTAPIDNKAEQLFKKYDSTNRGMVSLKEFQIVMDHLGVTLGDIDAKLLAIKFDAGKDDYINYREFLKSVNLFESQDTATNNDHHPTTQSDQHPDTGSSGMERIWTELRELSVTQAKLQRLLQK</sequence>
<reference evidence="6 7" key="1">
    <citation type="journal article" date="2017" name="Genome Biol. Evol.">
        <title>Phytophthora megakarya and P. palmivora, closely related causal agents of cacao black pod rot, underwent increases in genome sizes and gene numbers by different mechanisms.</title>
        <authorList>
            <person name="Ali S.S."/>
            <person name="Shao J."/>
            <person name="Lary D.J."/>
            <person name="Kronmiller B."/>
            <person name="Shen D."/>
            <person name="Strem M.D."/>
            <person name="Amoako-Attah I."/>
            <person name="Akrofi A.Y."/>
            <person name="Begoude B.A."/>
            <person name="Ten Hoopen G.M."/>
            <person name="Coulibaly K."/>
            <person name="Kebe B.I."/>
            <person name="Melnick R.L."/>
            <person name="Guiltinan M.J."/>
            <person name="Tyler B.M."/>
            <person name="Meinhardt L.W."/>
            <person name="Bailey B.A."/>
        </authorList>
    </citation>
    <scope>NUCLEOTIDE SEQUENCE [LARGE SCALE GENOMIC DNA]</scope>
    <source>
        <strain evidence="7">sbr112.9</strain>
    </source>
</reference>
<dbReference type="InterPro" id="IPR011992">
    <property type="entry name" value="EF-hand-dom_pair"/>
</dbReference>
<proteinExistence type="predicted"/>
<dbReference type="SUPFAM" id="SSF47473">
    <property type="entry name" value="EF-hand"/>
    <property type="match status" value="1"/>
</dbReference>
<dbReference type="EMBL" id="NCKW01011514">
    <property type="protein sequence ID" value="POM63396.1"/>
    <property type="molecule type" value="Genomic_DNA"/>
</dbReference>
<feature type="region of interest" description="Disordered" evidence="4">
    <location>
        <begin position="533"/>
        <end position="556"/>
    </location>
</feature>
<dbReference type="PROSITE" id="PS00018">
    <property type="entry name" value="EF_HAND_1"/>
    <property type="match status" value="2"/>
</dbReference>
<dbReference type="GO" id="GO:0005509">
    <property type="term" value="F:calcium ion binding"/>
    <property type="evidence" value="ECO:0007669"/>
    <property type="project" value="InterPro"/>
</dbReference>
<evidence type="ECO:0000256" key="2">
    <source>
        <dbReference type="ARBA" id="ARBA00022737"/>
    </source>
</evidence>
<dbReference type="Gene3D" id="1.10.238.10">
    <property type="entry name" value="EF-hand"/>
    <property type="match status" value="2"/>
</dbReference>
<dbReference type="InterPro" id="IPR002048">
    <property type="entry name" value="EF_hand_dom"/>
</dbReference>
<dbReference type="AlphaFoldDB" id="A0A2P4XCW2"/>
<keyword evidence="7" id="KW-1185">Reference proteome</keyword>
<accession>A0A2P4XCW2</accession>
<dbReference type="OrthoDB" id="26525at2759"/>
<dbReference type="InterPro" id="IPR051581">
    <property type="entry name" value="Ca-bind"/>
</dbReference>
<organism evidence="6 7">
    <name type="scientific">Phytophthora palmivora</name>
    <dbReference type="NCBI Taxonomy" id="4796"/>
    <lineage>
        <taxon>Eukaryota</taxon>
        <taxon>Sar</taxon>
        <taxon>Stramenopiles</taxon>
        <taxon>Oomycota</taxon>
        <taxon>Peronosporomycetes</taxon>
        <taxon>Peronosporales</taxon>
        <taxon>Peronosporaceae</taxon>
        <taxon>Phytophthora</taxon>
    </lineage>
</organism>
<dbReference type="Proteomes" id="UP000237271">
    <property type="component" value="Unassembled WGS sequence"/>
</dbReference>
<keyword evidence="3" id="KW-0106">Calcium</keyword>
<feature type="compositionally biased region" description="Polar residues" evidence="4">
    <location>
        <begin position="533"/>
        <end position="555"/>
    </location>
</feature>
<dbReference type="SMART" id="SM00054">
    <property type="entry name" value="EFh"/>
    <property type="match status" value="3"/>
</dbReference>
<dbReference type="InterPro" id="IPR018247">
    <property type="entry name" value="EF_Hand_1_Ca_BS"/>
</dbReference>
<dbReference type="Pfam" id="PF13499">
    <property type="entry name" value="EF-hand_7"/>
    <property type="match status" value="1"/>
</dbReference>
<dbReference type="PANTHER" id="PTHR34524">
    <property type="entry name" value="CALCYPHOSIN"/>
    <property type="match status" value="1"/>
</dbReference>
<feature type="domain" description="EF-hand" evidence="5">
    <location>
        <begin position="461"/>
        <end position="496"/>
    </location>
</feature>
<evidence type="ECO:0000256" key="1">
    <source>
        <dbReference type="ARBA" id="ARBA00022723"/>
    </source>
</evidence>
<name>A0A2P4XCW2_9STRA</name>
<protein>
    <recommendedName>
        <fullName evidence="5">EF-hand domain-containing protein</fullName>
    </recommendedName>
</protein>